<reference evidence="5" key="1">
    <citation type="submission" date="2014-12" db="EMBL/GenBank/DDBJ databases">
        <title>Insight into the proteome of Arion vulgaris.</title>
        <authorList>
            <person name="Aradska J."/>
            <person name="Bulat T."/>
            <person name="Smidak R."/>
            <person name="Sarate P."/>
            <person name="Gangsoo J."/>
            <person name="Sialana F."/>
            <person name="Bilban M."/>
            <person name="Lubec G."/>
        </authorList>
    </citation>
    <scope>NUCLEOTIDE SEQUENCE</scope>
    <source>
        <tissue evidence="5">Skin</tissue>
    </source>
</reference>
<protein>
    <recommendedName>
        <fullName evidence="4">SH3 domain-containing protein</fullName>
    </recommendedName>
</protein>
<evidence type="ECO:0000256" key="1">
    <source>
        <dbReference type="ARBA" id="ARBA00022443"/>
    </source>
</evidence>
<dbReference type="SUPFAM" id="SSF50044">
    <property type="entry name" value="SH3-domain"/>
    <property type="match status" value="1"/>
</dbReference>
<dbReference type="InterPro" id="IPR001452">
    <property type="entry name" value="SH3_domain"/>
</dbReference>
<evidence type="ECO:0000259" key="4">
    <source>
        <dbReference type="PROSITE" id="PS50002"/>
    </source>
</evidence>
<gene>
    <name evidence="5" type="primary">ORF140</name>
</gene>
<dbReference type="AlphaFoldDB" id="A0A0B6XSR5"/>
<proteinExistence type="predicted"/>
<feature type="compositionally biased region" description="Low complexity" evidence="3">
    <location>
        <begin position="1"/>
        <end position="13"/>
    </location>
</feature>
<dbReference type="InterPro" id="IPR036028">
    <property type="entry name" value="SH3-like_dom_sf"/>
</dbReference>
<dbReference type="SMART" id="SM00326">
    <property type="entry name" value="SH3"/>
    <property type="match status" value="1"/>
</dbReference>
<feature type="non-terminal residue" evidence="5">
    <location>
        <position position="119"/>
    </location>
</feature>
<dbReference type="Gene3D" id="2.30.30.40">
    <property type="entry name" value="SH3 Domains"/>
    <property type="match status" value="1"/>
</dbReference>
<organism evidence="5">
    <name type="scientific">Arion vulgaris</name>
    <dbReference type="NCBI Taxonomy" id="1028688"/>
    <lineage>
        <taxon>Eukaryota</taxon>
        <taxon>Metazoa</taxon>
        <taxon>Spiralia</taxon>
        <taxon>Lophotrochozoa</taxon>
        <taxon>Mollusca</taxon>
        <taxon>Gastropoda</taxon>
        <taxon>Heterobranchia</taxon>
        <taxon>Euthyneura</taxon>
        <taxon>Panpulmonata</taxon>
        <taxon>Eupulmonata</taxon>
        <taxon>Stylommatophora</taxon>
        <taxon>Helicina</taxon>
        <taxon>Arionoidea</taxon>
        <taxon>Arionidae</taxon>
        <taxon>Arion</taxon>
    </lineage>
</organism>
<feature type="region of interest" description="Disordered" evidence="3">
    <location>
        <begin position="1"/>
        <end position="21"/>
    </location>
</feature>
<dbReference type="PROSITE" id="PS50002">
    <property type="entry name" value="SH3"/>
    <property type="match status" value="1"/>
</dbReference>
<name>A0A0B6XSR5_9EUPU</name>
<evidence type="ECO:0000256" key="2">
    <source>
        <dbReference type="PROSITE-ProRule" id="PRU00192"/>
    </source>
</evidence>
<accession>A0A0B6XSR5</accession>
<dbReference type="Pfam" id="PF00018">
    <property type="entry name" value="SH3_1"/>
    <property type="match status" value="1"/>
</dbReference>
<feature type="domain" description="SH3" evidence="4">
    <location>
        <begin position="26"/>
        <end position="85"/>
    </location>
</feature>
<keyword evidence="1 2" id="KW-0728">SH3 domain</keyword>
<evidence type="ECO:0000313" key="5">
    <source>
        <dbReference type="EMBL" id="CEK46924.1"/>
    </source>
</evidence>
<sequence length="119" mass="12786">MRSDSISSQSESGSIGGINGGITKVTETTFARALVDVTPQLDGELGFQLGDLIEITEILDDDWFYGKCHNSEGLVSAVCVEILMENGEEKDYSEAKFHQTEVSGSSFNSVSSLQESVKG</sequence>
<dbReference type="EMBL" id="HACG01000059">
    <property type="protein sequence ID" value="CEK46924.1"/>
    <property type="molecule type" value="Transcribed_RNA"/>
</dbReference>
<evidence type="ECO:0000256" key="3">
    <source>
        <dbReference type="SAM" id="MobiDB-lite"/>
    </source>
</evidence>